<dbReference type="EMBL" id="FOKG01000010">
    <property type="protein sequence ID" value="SFB39705.1"/>
    <property type="molecule type" value="Genomic_DNA"/>
</dbReference>
<protein>
    <submittedName>
        <fullName evidence="1">Uncharacterized protein</fullName>
    </submittedName>
</protein>
<proteinExistence type="predicted"/>
<keyword evidence="2" id="KW-1185">Reference proteome</keyword>
<gene>
    <name evidence="1" type="ORF">SAMN05216266_11011</name>
</gene>
<reference evidence="2" key="1">
    <citation type="submission" date="2016-10" db="EMBL/GenBank/DDBJ databases">
        <authorList>
            <person name="Varghese N."/>
            <person name="Submissions S."/>
        </authorList>
    </citation>
    <scope>NUCLEOTIDE SEQUENCE [LARGE SCALE GENOMIC DNA]</scope>
    <source>
        <strain evidence="2">CGMCC 4.3568</strain>
    </source>
</reference>
<dbReference type="RefSeq" id="WP_091674301.1">
    <property type="nucleotide sequence ID" value="NZ_FOKG01000010.1"/>
</dbReference>
<dbReference type="AlphaFoldDB" id="A0A1I1ANS1"/>
<dbReference type="Proteomes" id="UP000243799">
    <property type="component" value="Unassembled WGS sequence"/>
</dbReference>
<evidence type="ECO:0000313" key="2">
    <source>
        <dbReference type="Proteomes" id="UP000243799"/>
    </source>
</evidence>
<evidence type="ECO:0000313" key="1">
    <source>
        <dbReference type="EMBL" id="SFB39705.1"/>
    </source>
</evidence>
<accession>A0A1I1ANS1</accession>
<organism evidence="1 2">
    <name type="scientific">Amycolatopsis marina</name>
    <dbReference type="NCBI Taxonomy" id="490629"/>
    <lineage>
        <taxon>Bacteria</taxon>
        <taxon>Bacillati</taxon>
        <taxon>Actinomycetota</taxon>
        <taxon>Actinomycetes</taxon>
        <taxon>Pseudonocardiales</taxon>
        <taxon>Pseudonocardiaceae</taxon>
        <taxon>Amycolatopsis</taxon>
    </lineage>
</organism>
<sequence>MSTQAAEVSTAIAMMRAGLHGDTVAQQALLATTDLESLVIELAAVANSFGVHLAEICGIDLDDDLLAEFQTWMRQNPEDIER</sequence>
<name>A0A1I1ANS1_9PSEU</name>
<dbReference type="STRING" id="490629.SAMN05216266_11011"/>